<sequence length="176" mass="18752">MAETSVSNVKNFSGESGRRRSSASRALVGDIVQFVDFICVIAASVAVAVIYHIFALQSEFDYQPYTAAGIIGATGLTALLRRDGFYEFDQLLSSSGNIRAVVSTWGLVILGLLAFGFALKISDAFSRVWLVAWSVTAVVVIALARIIAARLLRSMISDGGVFSRRIAIVGATKLGA</sequence>
<keyword evidence="1" id="KW-0472">Membrane</keyword>
<keyword evidence="1" id="KW-1133">Transmembrane helix</keyword>
<dbReference type="SUPFAM" id="SSF103501">
    <property type="entry name" value="Respiratory nitrate reductase 1 gamma chain"/>
    <property type="match status" value="1"/>
</dbReference>
<evidence type="ECO:0000313" key="2">
    <source>
        <dbReference type="EMBL" id="VAV91195.1"/>
    </source>
</evidence>
<proteinExistence type="predicted"/>
<feature type="transmembrane region" description="Helical" evidence="1">
    <location>
        <begin position="27"/>
        <end position="56"/>
    </location>
</feature>
<organism evidence="2">
    <name type="scientific">hydrothermal vent metagenome</name>
    <dbReference type="NCBI Taxonomy" id="652676"/>
    <lineage>
        <taxon>unclassified sequences</taxon>
        <taxon>metagenomes</taxon>
        <taxon>ecological metagenomes</taxon>
    </lineage>
</organism>
<name>A0A3B0S7K6_9ZZZZ</name>
<dbReference type="AlphaFoldDB" id="A0A3B0S7K6"/>
<evidence type="ECO:0000256" key="1">
    <source>
        <dbReference type="SAM" id="Phobius"/>
    </source>
</evidence>
<feature type="transmembrane region" description="Helical" evidence="1">
    <location>
        <begin position="128"/>
        <end position="148"/>
    </location>
</feature>
<feature type="non-terminal residue" evidence="2">
    <location>
        <position position="176"/>
    </location>
</feature>
<feature type="transmembrane region" description="Helical" evidence="1">
    <location>
        <begin position="62"/>
        <end position="80"/>
    </location>
</feature>
<accession>A0A3B0S7K6</accession>
<dbReference type="Pfam" id="PF13727">
    <property type="entry name" value="CoA_binding_3"/>
    <property type="match status" value="1"/>
</dbReference>
<dbReference type="EMBL" id="UOEH01000057">
    <property type="protein sequence ID" value="VAV91195.1"/>
    <property type="molecule type" value="Genomic_DNA"/>
</dbReference>
<protein>
    <submittedName>
        <fullName evidence="2">Uncharacterized protein</fullName>
    </submittedName>
</protein>
<gene>
    <name evidence="2" type="ORF">MNBD_ALPHA05-2234</name>
</gene>
<keyword evidence="1" id="KW-0812">Transmembrane</keyword>
<dbReference type="InterPro" id="IPR036197">
    <property type="entry name" value="NarG-like_sf"/>
</dbReference>
<reference evidence="2" key="1">
    <citation type="submission" date="2018-06" db="EMBL/GenBank/DDBJ databases">
        <authorList>
            <person name="Zhirakovskaya E."/>
        </authorList>
    </citation>
    <scope>NUCLEOTIDE SEQUENCE</scope>
</reference>
<feature type="transmembrane region" description="Helical" evidence="1">
    <location>
        <begin position="100"/>
        <end position="122"/>
    </location>
</feature>